<keyword evidence="2" id="KW-0732">Signal</keyword>
<feature type="chain" id="PRO_5025460835" evidence="2">
    <location>
        <begin position="23"/>
        <end position="199"/>
    </location>
</feature>
<feature type="compositionally biased region" description="Low complexity" evidence="1">
    <location>
        <begin position="70"/>
        <end position="99"/>
    </location>
</feature>
<evidence type="ECO:0000256" key="2">
    <source>
        <dbReference type="SAM" id="SignalP"/>
    </source>
</evidence>
<reference evidence="3" key="1">
    <citation type="journal article" date="2020" name="Stud. Mycol.">
        <title>101 Dothideomycetes genomes: a test case for predicting lifestyles and emergence of pathogens.</title>
        <authorList>
            <person name="Haridas S."/>
            <person name="Albert R."/>
            <person name="Binder M."/>
            <person name="Bloem J."/>
            <person name="Labutti K."/>
            <person name="Salamov A."/>
            <person name="Andreopoulos B."/>
            <person name="Baker S."/>
            <person name="Barry K."/>
            <person name="Bills G."/>
            <person name="Bluhm B."/>
            <person name="Cannon C."/>
            <person name="Castanera R."/>
            <person name="Culley D."/>
            <person name="Daum C."/>
            <person name="Ezra D."/>
            <person name="Gonzalez J."/>
            <person name="Henrissat B."/>
            <person name="Kuo A."/>
            <person name="Liang C."/>
            <person name="Lipzen A."/>
            <person name="Lutzoni F."/>
            <person name="Magnuson J."/>
            <person name="Mondo S."/>
            <person name="Nolan M."/>
            <person name="Ohm R."/>
            <person name="Pangilinan J."/>
            <person name="Park H.-J."/>
            <person name="Ramirez L."/>
            <person name="Alfaro M."/>
            <person name="Sun H."/>
            <person name="Tritt A."/>
            <person name="Yoshinaga Y."/>
            <person name="Zwiers L.-H."/>
            <person name="Turgeon B."/>
            <person name="Goodwin S."/>
            <person name="Spatafora J."/>
            <person name="Crous P."/>
            <person name="Grigoriev I."/>
        </authorList>
    </citation>
    <scope>NUCLEOTIDE SEQUENCE</scope>
    <source>
        <strain evidence="3">CBS 269.34</strain>
    </source>
</reference>
<evidence type="ECO:0000313" key="4">
    <source>
        <dbReference type="Proteomes" id="UP000799750"/>
    </source>
</evidence>
<dbReference type="EMBL" id="MU004185">
    <property type="protein sequence ID" value="KAF2498180.1"/>
    <property type="molecule type" value="Genomic_DNA"/>
</dbReference>
<protein>
    <submittedName>
        <fullName evidence="3">Uncharacterized protein</fullName>
    </submittedName>
</protein>
<dbReference type="Proteomes" id="UP000799750">
    <property type="component" value="Unassembled WGS sequence"/>
</dbReference>
<organism evidence="3 4">
    <name type="scientific">Lophium mytilinum</name>
    <dbReference type="NCBI Taxonomy" id="390894"/>
    <lineage>
        <taxon>Eukaryota</taxon>
        <taxon>Fungi</taxon>
        <taxon>Dikarya</taxon>
        <taxon>Ascomycota</taxon>
        <taxon>Pezizomycotina</taxon>
        <taxon>Dothideomycetes</taxon>
        <taxon>Pleosporomycetidae</taxon>
        <taxon>Mytilinidiales</taxon>
        <taxon>Mytilinidiaceae</taxon>
        <taxon>Lophium</taxon>
    </lineage>
</organism>
<feature type="signal peptide" evidence="2">
    <location>
        <begin position="1"/>
        <end position="22"/>
    </location>
</feature>
<dbReference type="OrthoDB" id="10594770at2759"/>
<feature type="compositionally biased region" description="Basic and acidic residues" evidence="1">
    <location>
        <begin position="100"/>
        <end position="110"/>
    </location>
</feature>
<dbReference type="AlphaFoldDB" id="A0A6A6R2P5"/>
<feature type="compositionally biased region" description="Pro residues" evidence="1">
    <location>
        <begin position="52"/>
        <end position="69"/>
    </location>
</feature>
<evidence type="ECO:0000313" key="3">
    <source>
        <dbReference type="EMBL" id="KAF2498180.1"/>
    </source>
</evidence>
<keyword evidence="4" id="KW-1185">Reference proteome</keyword>
<gene>
    <name evidence="3" type="ORF">BU16DRAFT_558253</name>
</gene>
<name>A0A6A6R2P5_9PEZI</name>
<sequence length="199" mass="21123">MRSTLFALSILQILCFTSPLVAKNAPGKSRVHNLAIEDRAERTLVPRIFIPKPKPIEPIEPPAPIPHPNENPNKNPTINPNPNQNPKENPNENPNNPKPKTVEPGEHTEPPDQGPPDSASGNPTATQLNIIVNPTKASTSAGTIGATRTSAAFATNTLTSAPVTNSAASWPRILSMGQGAVVYIAVLACTLRLHLNGVL</sequence>
<accession>A0A6A6R2P5</accession>
<evidence type="ECO:0000256" key="1">
    <source>
        <dbReference type="SAM" id="MobiDB-lite"/>
    </source>
</evidence>
<proteinExistence type="predicted"/>
<feature type="region of interest" description="Disordered" evidence="1">
    <location>
        <begin position="48"/>
        <end position="125"/>
    </location>
</feature>